<dbReference type="InterPro" id="IPR001810">
    <property type="entry name" value="F-box_dom"/>
</dbReference>
<reference evidence="3" key="1">
    <citation type="submission" date="2025-08" db="UniProtKB">
        <authorList>
            <consortium name="RefSeq"/>
        </authorList>
    </citation>
    <scope>IDENTIFICATION</scope>
</reference>
<evidence type="ECO:0000313" key="3">
    <source>
        <dbReference type="RefSeq" id="XP_021807826.1"/>
    </source>
</evidence>
<sequence length="576" mass="64088">MAEKAVDLPEECWELIIKLLDHPSHFNSLSLVCKQFLSITNRLLFSLNLSDPTVQALLPRLLQRFRRIKQIEFTGFQGDMNSILHQIALSGLNLESLNVSKQPTLPVVGLRALGSKMMDLKSLNCSKMGFFGDSDLTVIAESFPCLEELDISYHADENSYSTIGSKPISDLGIFSLSLKLKSLRTINLSGNSFITDKSLVFLSTNCLLLSQVVLHFCNFISLNGISKLIHGCSHLNSISVHGIGNPSVNAAFKVPFLSPKALSAIALSDSDISDEFLYAVAEARFPLKKLTLSRCANYSFSGISVLLNEYQSLEYLNLEAAYFLRDKDIAELSRFLHSINHINLSHCYGLTCITFYTLIKNCLVLDKLEMVATSIGEENIETDFKASHGIKSLNLANNSLGNNFITSFASICPKLEVLNLSKCKGITEEGIVEVLKRCSEIRQLEANHIRGMTNSFLHLEFELPKLKVLSLMFSGIDDDALAMIGKRCCGLLKLDLAGCLSLTSKGVKEVVENCKELKEINLKWCNKFSADIVPWMVFSRPSLKKIVPPSRFVLTERQRNLFLRHGCVVYEGGAFE</sequence>
<dbReference type="InterPro" id="IPR006553">
    <property type="entry name" value="Leu-rich_rpt_Cys-con_subtyp"/>
</dbReference>
<dbReference type="SUPFAM" id="SSF81383">
    <property type="entry name" value="F-box domain"/>
    <property type="match status" value="1"/>
</dbReference>
<gene>
    <name evidence="3" type="primary">LOC110751634</name>
</gene>
<name>A0A6P5S303_PRUAV</name>
<dbReference type="GeneID" id="110751634"/>
<evidence type="ECO:0000313" key="2">
    <source>
        <dbReference type="Proteomes" id="UP000515124"/>
    </source>
</evidence>
<accession>A0A6P5S303</accession>
<organism evidence="2 3">
    <name type="scientific">Prunus avium</name>
    <name type="common">Cherry</name>
    <name type="synonym">Cerasus avium</name>
    <dbReference type="NCBI Taxonomy" id="42229"/>
    <lineage>
        <taxon>Eukaryota</taxon>
        <taxon>Viridiplantae</taxon>
        <taxon>Streptophyta</taxon>
        <taxon>Embryophyta</taxon>
        <taxon>Tracheophyta</taxon>
        <taxon>Spermatophyta</taxon>
        <taxon>Magnoliopsida</taxon>
        <taxon>eudicotyledons</taxon>
        <taxon>Gunneridae</taxon>
        <taxon>Pentapetalae</taxon>
        <taxon>rosids</taxon>
        <taxon>fabids</taxon>
        <taxon>Rosales</taxon>
        <taxon>Rosaceae</taxon>
        <taxon>Amygdaloideae</taxon>
        <taxon>Amygdaleae</taxon>
        <taxon>Prunus</taxon>
    </lineage>
</organism>
<dbReference type="AlphaFoldDB" id="A0A6P5S303"/>
<dbReference type="Proteomes" id="UP000515124">
    <property type="component" value="Unplaced"/>
</dbReference>
<dbReference type="RefSeq" id="XP_021807826.1">
    <property type="nucleotide sequence ID" value="XM_021952134.1"/>
</dbReference>
<proteinExistence type="predicted"/>
<dbReference type="GO" id="GO:0019005">
    <property type="term" value="C:SCF ubiquitin ligase complex"/>
    <property type="evidence" value="ECO:0007669"/>
    <property type="project" value="TreeGrafter"/>
</dbReference>
<dbReference type="SMART" id="SM00367">
    <property type="entry name" value="LRR_CC"/>
    <property type="match status" value="7"/>
</dbReference>
<keyword evidence="2" id="KW-1185">Reference proteome</keyword>
<dbReference type="Gramene" id="Pav_sc0000243.1_g370.1.mk:mrna">
    <property type="protein sequence ID" value="Pav_sc0000243.1_g370.1.mk:CDS:1"/>
    <property type="gene ID" value="Pav_sc0000243.1_g370.1.mk"/>
</dbReference>
<dbReference type="PANTHER" id="PTHR13318:SF106">
    <property type="entry name" value="F-BOX_LRR-REPEAT PROTEIN 2"/>
    <property type="match status" value="1"/>
</dbReference>
<protein>
    <submittedName>
        <fullName evidence="3">F-box/LRR-repeat protein 2</fullName>
    </submittedName>
</protein>
<dbReference type="SUPFAM" id="SSF52047">
    <property type="entry name" value="RNI-like"/>
    <property type="match status" value="3"/>
</dbReference>
<dbReference type="KEGG" id="pavi:110751634"/>
<dbReference type="Gene3D" id="3.80.10.10">
    <property type="entry name" value="Ribonuclease Inhibitor"/>
    <property type="match status" value="3"/>
</dbReference>
<dbReference type="SMR" id="A0A6P5S303"/>
<dbReference type="Pfam" id="PF00646">
    <property type="entry name" value="F-box"/>
    <property type="match status" value="1"/>
</dbReference>
<dbReference type="GO" id="GO:0031146">
    <property type="term" value="P:SCF-dependent proteasomal ubiquitin-dependent protein catabolic process"/>
    <property type="evidence" value="ECO:0007669"/>
    <property type="project" value="TreeGrafter"/>
</dbReference>
<dbReference type="InterPro" id="IPR036047">
    <property type="entry name" value="F-box-like_dom_sf"/>
</dbReference>
<evidence type="ECO:0000259" key="1">
    <source>
        <dbReference type="Pfam" id="PF00646"/>
    </source>
</evidence>
<dbReference type="PANTHER" id="PTHR13318">
    <property type="entry name" value="PARTNER OF PAIRED, ISOFORM B-RELATED"/>
    <property type="match status" value="1"/>
</dbReference>
<feature type="domain" description="F-box" evidence="1">
    <location>
        <begin position="7"/>
        <end position="44"/>
    </location>
</feature>
<dbReference type="InterPro" id="IPR032675">
    <property type="entry name" value="LRR_dom_sf"/>
</dbReference>